<protein>
    <submittedName>
        <fullName evidence="1">Uncharacterized protein</fullName>
    </submittedName>
</protein>
<reference evidence="1 2" key="1">
    <citation type="submission" date="2016-10" db="EMBL/GenBank/DDBJ databases">
        <authorList>
            <person name="de Groot N.N."/>
        </authorList>
    </citation>
    <scope>NUCLEOTIDE SEQUENCE [LARGE SCALE GENOMIC DNA]</scope>
    <source>
        <strain evidence="1 2">DSM 21632</strain>
    </source>
</reference>
<keyword evidence="2" id="KW-1185">Reference proteome</keyword>
<accession>A0A1G8DF49</accession>
<dbReference type="AlphaFoldDB" id="A0A1G8DF49"/>
<organism evidence="1 2">
    <name type="scientific">Alteribacillus persepolensis</name>
    <dbReference type="NCBI Taxonomy" id="568899"/>
    <lineage>
        <taxon>Bacteria</taxon>
        <taxon>Bacillati</taxon>
        <taxon>Bacillota</taxon>
        <taxon>Bacilli</taxon>
        <taxon>Bacillales</taxon>
        <taxon>Bacillaceae</taxon>
        <taxon>Alteribacillus</taxon>
    </lineage>
</organism>
<dbReference type="Proteomes" id="UP000199163">
    <property type="component" value="Unassembled WGS sequence"/>
</dbReference>
<gene>
    <name evidence="1" type="ORF">SAMN05192534_10767</name>
</gene>
<name>A0A1G8DF49_9BACI</name>
<proteinExistence type="predicted"/>
<sequence length="49" mass="5607">MVLYERKARELDVLKLKPPLHNKTCGGGCLLADKADCISYKHILFPYFP</sequence>
<dbReference type="EMBL" id="FNDK01000007">
    <property type="protein sequence ID" value="SDH56263.1"/>
    <property type="molecule type" value="Genomic_DNA"/>
</dbReference>
<evidence type="ECO:0000313" key="1">
    <source>
        <dbReference type="EMBL" id="SDH56263.1"/>
    </source>
</evidence>
<evidence type="ECO:0000313" key="2">
    <source>
        <dbReference type="Proteomes" id="UP000199163"/>
    </source>
</evidence>